<sequence length="162" mass="16799">MIDYGVPTEPWERPVAALLSSSCQPTPSRAARQELDQVVEETLALVTQPDPLTAAFQARLGLTALDVAADYLVSGVRDLSAAVIAVASSGAYAAREALGHHGLRSQRTGGQRQAVAAVLADASLGAGCLPEAHAKALTAAVEQAEGRLRTRLAACRQSRSAT</sequence>
<proteinExistence type="predicted"/>
<evidence type="ECO:0000313" key="1">
    <source>
        <dbReference type="EMBL" id="SEK57312.1"/>
    </source>
</evidence>
<gene>
    <name evidence="1" type="ORF">SAMN05660976_00685</name>
</gene>
<dbReference type="RefSeq" id="WP_055501569.1">
    <property type="nucleotide sequence ID" value="NZ_BBZG01000001.1"/>
</dbReference>
<evidence type="ECO:0000313" key="2">
    <source>
        <dbReference type="Proteomes" id="UP000198953"/>
    </source>
</evidence>
<accession>A0A1H7I656</accession>
<dbReference type="EMBL" id="FOBF01000002">
    <property type="protein sequence ID" value="SEK57312.1"/>
    <property type="molecule type" value="Genomic_DNA"/>
</dbReference>
<dbReference type="Proteomes" id="UP000198953">
    <property type="component" value="Unassembled WGS sequence"/>
</dbReference>
<organism evidence="1 2">
    <name type="scientific">Nonomuraea pusilla</name>
    <dbReference type="NCBI Taxonomy" id="46177"/>
    <lineage>
        <taxon>Bacteria</taxon>
        <taxon>Bacillati</taxon>
        <taxon>Actinomycetota</taxon>
        <taxon>Actinomycetes</taxon>
        <taxon>Streptosporangiales</taxon>
        <taxon>Streptosporangiaceae</taxon>
        <taxon>Nonomuraea</taxon>
    </lineage>
</organism>
<name>A0A1H7I656_9ACTN</name>
<dbReference type="AlphaFoldDB" id="A0A1H7I656"/>
<reference evidence="1 2" key="1">
    <citation type="submission" date="2016-10" db="EMBL/GenBank/DDBJ databases">
        <authorList>
            <person name="de Groot N.N."/>
        </authorList>
    </citation>
    <scope>NUCLEOTIDE SEQUENCE [LARGE SCALE GENOMIC DNA]</scope>
    <source>
        <strain evidence="1 2">DSM 43357</strain>
    </source>
</reference>
<keyword evidence="2" id="KW-1185">Reference proteome</keyword>
<protein>
    <submittedName>
        <fullName evidence="1">Uncharacterized protein</fullName>
    </submittedName>
</protein>